<accession>A0ACB8YT88</accession>
<protein>
    <submittedName>
        <fullName evidence="1">Uncharacterized protein</fullName>
    </submittedName>
</protein>
<evidence type="ECO:0000313" key="2">
    <source>
        <dbReference type="Proteomes" id="UP001056120"/>
    </source>
</evidence>
<proteinExistence type="predicted"/>
<name>A0ACB8YT88_9ASTR</name>
<reference evidence="1 2" key="2">
    <citation type="journal article" date="2022" name="Mol. Ecol. Resour.">
        <title>The genomes of chicory, endive, great burdock and yacon provide insights into Asteraceae paleo-polyploidization history and plant inulin production.</title>
        <authorList>
            <person name="Fan W."/>
            <person name="Wang S."/>
            <person name="Wang H."/>
            <person name="Wang A."/>
            <person name="Jiang F."/>
            <person name="Liu H."/>
            <person name="Zhao H."/>
            <person name="Xu D."/>
            <person name="Zhang Y."/>
        </authorList>
    </citation>
    <scope>NUCLEOTIDE SEQUENCE [LARGE SCALE GENOMIC DNA]</scope>
    <source>
        <strain evidence="2">cv. Yunnan</strain>
        <tissue evidence="1">Leaves</tissue>
    </source>
</reference>
<reference evidence="2" key="1">
    <citation type="journal article" date="2022" name="Mol. Ecol. Resour.">
        <title>The genomes of chicory, endive, great burdock and yacon provide insights into Asteraceae palaeo-polyploidization history and plant inulin production.</title>
        <authorList>
            <person name="Fan W."/>
            <person name="Wang S."/>
            <person name="Wang H."/>
            <person name="Wang A."/>
            <person name="Jiang F."/>
            <person name="Liu H."/>
            <person name="Zhao H."/>
            <person name="Xu D."/>
            <person name="Zhang Y."/>
        </authorList>
    </citation>
    <scope>NUCLEOTIDE SEQUENCE [LARGE SCALE GENOMIC DNA]</scope>
    <source>
        <strain evidence="2">cv. Yunnan</strain>
    </source>
</reference>
<gene>
    <name evidence="1" type="ORF">L1987_82050</name>
</gene>
<dbReference type="Proteomes" id="UP001056120">
    <property type="component" value="Linkage Group LG27"/>
</dbReference>
<organism evidence="1 2">
    <name type="scientific">Smallanthus sonchifolius</name>
    <dbReference type="NCBI Taxonomy" id="185202"/>
    <lineage>
        <taxon>Eukaryota</taxon>
        <taxon>Viridiplantae</taxon>
        <taxon>Streptophyta</taxon>
        <taxon>Embryophyta</taxon>
        <taxon>Tracheophyta</taxon>
        <taxon>Spermatophyta</taxon>
        <taxon>Magnoliopsida</taxon>
        <taxon>eudicotyledons</taxon>
        <taxon>Gunneridae</taxon>
        <taxon>Pentapetalae</taxon>
        <taxon>asterids</taxon>
        <taxon>campanulids</taxon>
        <taxon>Asterales</taxon>
        <taxon>Asteraceae</taxon>
        <taxon>Asteroideae</taxon>
        <taxon>Heliantheae alliance</taxon>
        <taxon>Millerieae</taxon>
        <taxon>Smallanthus</taxon>
    </lineage>
</organism>
<dbReference type="EMBL" id="CM042044">
    <property type="protein sequence ID" value="KAI3688338.1"/>
    <property type="molecule type" value="Genomic_DNA"/>
</dbReference>
<sequence length="570" mass="65312">MDATMMVAFFFLFIVVCFVLQIHRKKPATTKINLPPGSFGWPFIGETLEFARSQTNGTPEKFVRERIERDGSPLVFKTSLLSHRMAVFLRSCREQVFVRKREQSGGVVDVGSSQTVVRRGDEAKWLRKLMLPYLTPDAYSNHYSVAMDIVTRLQIKNQWEGRSEVKVFDTVKLYLFELACRMFLSLNDPKHVAELGSLFNTFLKGLGSLPINIPGTKFYRCKRAAFTIKKQLIMIINQRKLALKQQKASSFEDLLSHLLLSSDEHGRFLSETEIANNILLLLFAGHESLVVSLTLLMKSLGEHPNVYKNVLKATWHFGGKKPGEVLKWDDIQKMRYSWNVVCEVFRLNPPAIGAFQEALVDFEYAGYTIPKGWKIFWSTAMTHKEEANFPDATKFDPSRFEGAGPAPFTYIRRKKPATNNNLPPGSFGWPILGETLEFLRSQKDGAPEKFVRERIERYGSPLVFKTSLLGHRMAVFCGPEGNKFLFGNENKVVASWWPETIRTLFGKCLNTSRGDEAKWLRKMMLQYLAPDALSNRYSVAMDIVTRRHIQNQWEGIISKRFLVPFFLTSK</sequence>
<evidence type="ECO:0000313" key="1">
    <source>
        <dbReference type="EMBL" id="KAI3688338.1"/>
    </source>
</evidence>
<comment type="caution">
    <text evidence="1">The sequence shown here is derived from an EMBL/GenBank/DDBJ whole genome shotgun (WGS) entry which is preliminary data.</text>
</comment>
<keyword evidence="2" id="KW-1185">Reference proteome</keyword>